<keyword evidence="4 9" id="KW-0479">Metal-binding</keyword>
<dbReference type="AlphaFoldDB" id="A0AAV7KEJ2"/>
<keyword evidence="8" id="KW-0539">Nucleus</keyword>
<evidence type="ECO:0000256" key="7">
    <source>
        <dbReference type="ARBA" id="ARBA00022833"/>
    </source>
</evidence>
<dbReference type="GO" id="GO:0005634">
    <property type="term" value="C:nucleus"/>
    <property type="evidence" value="ECO:0007669"/>
    <property type="project" value="UniProtKB-SubCell"/>
</dbReference>
<evidence type="ECO:0000256" key="2">
    <source>
        <dbReference type="ARBA" id="ARBA00008423"/>
    </source>
</evidence>
<feature type="compositionally biased region" description="Polar residues" evidence="10">
    <location>
        <begin position="120"/>
        <end position="145"/>
    </location>
</feature>
<feature type="compositionally biased region" description="Basic and acidic residues" evidence="10">
    <location>
        <begin position="154"/>
        <end position="170"/>
    </location>
</feature>
<dbReference type="Gene3D" id="1.10.340.40">
    <property type="entry name" value="Nuclear abundant poly(A) RNA-bind protein 2, N-terminal domain"/>
    <property type="match status" value="1"/>
</dbReference>
<evidence type="ECO:0000256" key="1">
    <source>
        <dbReference type="ARBA" id="ARBA00004123"/>
    </source>
</evidence>
<feature type="zinc finger region" description="C3H1-type" evidence="9">
    <location>
        <begin position="602"/>
        <end position="622"/>
    </location>
</feature>
<name>A0AAV7KEJ2_9METZ</name>
<evidence type="ECO:0000256" key="5">
    <source>
        <dbReference type="ARBA" id="ARBA00022737"/>
    </source>
</evidence>
<dbReference type="InterPro" id="IPR043094">
    <property type="entry name" value="Nab2/ZC3H14_N_sf"/>
</dbReference>
<keyword evidence="13" id="KW-1185">Reference proteome</keyword>
<dbReference type="PANTHER" id="PTHR14738">
    <property type="entry name" value="ZINC FINGER CCCH DOMAIN-CONTAINING PROTEIN 14"/>
    <property type="match status" value="1"/>
</dbReference>
<dbReference type="GO" id="GO:0005737">
    <property type="term" value="C:cytoplasm"/>
    <property type="evidence" value="ECO:0007669"/>
    <property type="project" value="TreeGrafter"/>
</dbReference>
<dbReference type="Proteomes" id="UP001165289">
    <property type="component" value="Unassembled WGS sequence"/>
</dbReference>
<dbReference type="InterPro" id="IPR040366">
    <property type="entry name" value="Nab2/ZC3H14"/>
</dbReference>
<evidence type="ECO:0000256" key="4">
    <source>
        <dbReference type="ARBA" id="ARBA00022723"/>
    </source>
</evidence>
<comment type="subcellular location">
    <subcellularLocation>
        <location evidence="1">Nucleus</location>
    </subcellularLocation>
</comment>
<gene>
    <name evidence="12" type="ORF">LOD99_14946</name>
</gene>
<keyword evidence="6 9" id="KW-0863">Zinc-finger</keyword>
<feature type="compositionally biased region" description="Basic residues" evidence="10">
    <location>
        <begin position="311"/>
        <end position="321"/>
    </location>
</feature>
<dbReference type="EMBL" id="JAKMXF010000066">
    <property type="protein sequence ID" value="KAI6659273.1"/>
    <property type="molecule type" value="Genomic_DNA"/>
</dbReference>
<feature type="region of interest" description="Disordered" evidence="10">
    <location>
        <begin position="375"/>
        <end position="408"/>
    </location>
</feature>
<protein>
    <recommendedName>
        <fullName evidence="3">Zinc finger CCCH domain-containing protein 14</fullName>
    </recommendedName>
</protein>
<dbReference type="Pfam" id="PF14608">
    <property type="entry name" value="zf-CCCH_2"/>
    <property type="match status" value="3"/>
</dbReference>
<evidence type="ECO:0000256" key="10">
    <source>
        <dbReference type="SAM" id="MobiDB-lite"/>
    </source>
</evidence>
<feature type="compositionally biased region" description="Basic and acidic residues" evidence="10">
    <location>
        <begin position="242"/>
        <end position="268"/>
    </location>
</feature>
<feature type="compositionally biased region" description="Basic and acidic residues" evidence="10">
    <location>
        <begin position="389"/>
        <end position="400"/>
    </location>
</feature>
<evidence type="ECO:0000256" key="6">
    <source>
        <dbReference type="ARBA" id="ARBA00022771"/>
    </source>
</evidence>
<accession>A0AAV7KEJ2</accession>
<feature type="compositionally biased region" description="Basic and acidic residues" evidence="10">
    <location>
        <begin position="84"/>
        <end position="97"/>
    </location>
</feature>
<sequence>MTTELDLADLGLPINLKSEIESKLKELDVYIDEELPDYILVLLANKKSQAQMCKDLRLFFGSLTETFVDWVHVRVKDLKIEQQGKQKEIIDTKKNSEENSNTENKSKHRRLSTHSEKSDTNNQSKIKSPLNSPKTKNLEISSKENSSLRKRRSRTPEPIRKSKPRIHQEVVDYLTSSRRSYSTDKYKTQQNNTVVDRQIENKEISQNTRHSNRYTTISSPPESVNNSIQTSPISTVTSPVSKESRVRDRGRGRDRQVVVQGDRREDKRRIRSRSTPISPTLRKSMEDHHTRHNKPQPKLRYFNRSPSSPTIKHHSSRKTPIKRTQDNHQQLSSVVRIKPNRDIRAGRSITIQDEQKGSIRLVHKALNEAAASTARGFPRNPISPRKRRGVMDRLGPHVDNSDILSDITSPDRKRNAVLHQQSFTDSIPSQHRMSLSDSEADISSRTIDPIKAQFDVIKLSRTDSACYISDDDLFPPRQDSPKRRILSGDIDMFDTEEVLETKRRVLPIKKPTKPKFIVTLDGAQTHYRQVIGTNTGKEDKLANKLDIKQRLGIKANELPEEITTPLYTPPDISPLSETLKTAVLKPKILTSTPKPIEAVADRCKYWPNCKLGDKCDFHHPSLPCKSFPYCKFNQKCYFIHPDCKFDPYCTKVDCAFLHRHVRTNKPPNHFKNTFSYTPDSKSTFPARSQLTWTPGQKIVKDKEDEGNTHISERKFALEEVQTVSTPKTES</sequence>
<evidence type="ECO:0000313" key="13">
    <source>
        <dbReference type="Proteomes" id="UP001165289"/>
    </source>
</evidence>
<comment type="caution">
    <text evidence="12">The sequence shown here is derived from an EMBL/GenBank/DDBJ whole genome shotgun (WGS) entry which is preliminary data.</text>
</comment>
<organism evidence="12 13">
    <name type="scientific">Oopsacas minuta</name>
    <dbReference type="NCBI Taxonomy" id="111878"/>
    <lineage>
        <taxon>Eukaryota</taxon>
        <taxon>Metazoa</taxon>
        <taxon>Porifera</taxon>
        <taxon>Hexactinellida</taxon>
        <taxon>Hexasterophora</taxon>
        <taxon>Lyssacinosida</taxon>
        <taxon>Leucopsacidae</taxon>
        <taxon>Oopsacas</taxon>
    </lineage>
</organism>
<keyword evidence="7 9" id="KW-0862">Zinc</keyword>
<evidence type="ECO:0000256" key="3">
    <source>
        <dbReference type="ARBA" id="ARBA00015071"/>
    </source>
</evidence>
<dbReference type="PANTHER" id="PTHR14738:SF29">
    <property type="entry name" value="ZINC FINGER CCCH DOMAIN-CONTAINING PROTEIN 14"/>
    <property type="match status" value="1"/>
</dbReference>
<feature type="compositionally biased region" description="Low complexity" evidence="10">
    <location>
        <begin position="227"/>
        <end position="241"/>
    </location>
</feature>
<proteinExistence type="inferred from homology"/>
<dbReference type="GO" id="GO:0008143">
    <property type="term" value="F:poly(A) binding"/>
    <property type="evidence" value="ECO:0007669"/>
    <property type="project" value="InterPro"/>
</dbReference>
<evidence type="ECO:0000313" key="12">
    <source>
        <dbReference type="EMBL" id="KAI6659273.1"/>
    </source>
</evidence>
<feature type="region of interest" description="Disordered" evidence="10">
    <location>
        <begin position="84"/>
        <end position="331"/>
    </location>
</feature>
<feature type="domain" description="C3H1-type" evidence="11">
    <location>
        <begin position="602"/>
        <end position="622"/>
    </location>
</feature>
<dbReference type="InterPro" id="IPR000571">
    <property type="entry name" value="Znf_CCCH"/>
</dbReference>
<dbReference type="PROSITE" id="PS50103">
    <property type="entry name" value="ZF_C3H1"/>
    <property type="match status" value="1"/>
</dbReference>
<evidence type="ECO:0000256" key="8">
    <source>
        <dbReference type="ARBA" id="ARBA00023242"/>
    </source>
</evidence>
<dbReference type="GO" id="GO:0043488">
    <property type="term" value="P:regulation of mRNA stability"/>
    <property type="evidence" value="ECO:0007669"/>
    <property type="project" value="InterPro"/>
</dbReference>
<feature type="compositionally biased region" description="Polar residues" evidence="10">
    <location>
        <begin position="204"/>
        <end position="226"/>
    </location>
</feature>
<keyword evidence="5" id="KW-0677">Repeat</keyword>
<reference evidence="12 13" key="1">
    <citation type="journal article" date="2023" name="BMC Biol.">
        <title>The compact genome of the sponge Oopsacas minuta (Hexactinellida) is lacking key metazoan core genes.</title>
        <authorList>
            <person name="Santini S."/>
            <person name="Schenkelaars Q."/>
            <person name="Jourda C."/>
            <person name="Duchesne M."/>
            <person name="Belahbib H."/>
            <person name="Rocher C."/>
            <person name="Selva M."/>
            <person name="Riesgo A."/>
            <person name="Vervoort M."/>
            <person name="Leys S.P."/>
            <person name="Kodjabachian L."/>
            <person name="Le Bivic A."/>
            <person name="Borchiellini C."/>
            <person name="Claverie J.M."/>
            <person name="Renard E."/>
        </authorList>
    </citation>
    <scope>NUCLEOTIDE SEQUENCE [LARGE SCALE GENOMIC DNA]</scope>
    <source>
        <strain evidence="12">SPO-2</strain>
    </source>
</reference>
<evidence type="ECO:0000256" key="9">
    <source>
        <dbReference type="PROSITE-ProRule" id="PRU00723"/>
    </source>
</evidence>
<dbReference type="GO" id="GO:0008270">
    <property type="term" value="F:zinc ion binding"/>
    <property type="evidence" value="ECO:0007669"/>
    <property type="project" value="UniProtKB-KW"/>
</dbReference>
<dbReference type="Gene3D" id="4.10.1000.30">
    <property type="match status" value="1"/>
</dbReference>
<comment type="similarity">
    <text evidence="2">Belongs to the ZC3H14 family.</text>
</comment>
<evidence type="ECO:0000259" key="11">
    <source>
        <dbReference type="PROSITE" id="PS50103"/>
    </source>
</evidence>